<evidence type="ECO:0000256" key="1">
    <source>
        <dbReference type="ARBA" id="ARBA00009437"/>
    </source>
</evidence>
<sequence length="307" mass="34437">MSNIHHINLAGIDLNLLVVFDALMTEQNVTRAALRLGLSQPATSNALARLRNLMEDELFVRKTTGLSPTPKAITLAQQLRPALQQIQSALLEPPYFEPATSDRVFAIGMSDYVEFILLPRLVETVQVIAPNISWQIRSGERQKLLTLLDKGEVDLVCGIFPEKNSLHQEQFLFDEVYCCLCRQAHPRIGSSLSIEDYLAESHLLVSIQEDRVGRVDTLLAQKNLQRHIAVSIPHFLIAPFILAQSNLLATLPQRVALTFTQSQSLKLLPVPLSMEGFSVFMRWHQSTDNIPADEWLRALITQVSNAI</sequence>
<dbReference type="Gene3D" id="1.10.10.10">
    <property type="entry name" value="Winged helix-like DNA-binding domain superfamily/Winged helix DNA-binding domain"/>
    <property type="match status" value="1"/>
</dbReference>
<keyword evidence="2" id="KW-0805">Transcription regulation</keyword>
<dbReference type="RefSeq" id="WP_190567726.1">
    <property type="nucleotide sequence ID" value="NZ_JACJQL010000015.1"/>
</dbReference>
<evidence type="ECO:0000256" key="2">
    <source>
        <dbReference type="ARBA" id="ARBA00023015"/>
    </source>
</evidence>
<evidence type="ECO:0000313" key="6">
    <source>
        <dbReference type="EMBL" id="MBD2252107.1"/>
    </source>
</evidence>
<evidence type="ECO:0000313" key="7">
    <source>
        <dbReference type="Proteomes" id="UP000621307"/>
    </source>
</evidence>
<dbReference type="InterPro" id="IPR050389">
    <property type="entry name" value="LysR-type_TF"/>
</dbReference>
<dbReference type="Pfam" id="PF00126">
    <property type="entry name" value="HTH_1"/>
    <property type="match status" value="1"/>
</dbReference>
<comment type="similarity">
    <text evidence="1">Belongs to the LysR transcriptional regulatory family.</text>
</comment>
<dbReference type="InterPro" id="IPR036388">
    <property type="entry name" value="WH-like_DNA-bd_sf"/>
</dbReference>
<dbReference type="PRINTS" id="PR00039">
    <property type="entry name" value="HTHLYSR"/>
</dbReference>
<evidence type="ECO:0000256" key="3">
    <source>
        <dbReference type="ARBA" id="ARBA00023125"/>
    </source>
</evidence>
<dbReference type="PANTHER" id="PTHR30118:SF15">
    <property type="entry name" value="TRANSCRIPTIONAL REGULATORY PROTEIN"/>
    <property type="match status" value="1"/>
</dbReference>
<keyword evidence="3" id="KW-0238">DNA-binding</keyword>
<accession>A0ABR8BDD1</accession>
<dbReference type="InterPro" id="IPR037402">
    <property type="entry name" value="YidZ_PBP2"/>
</dbReference>
<feature type="domain" description="HTH lysR-type" evidence="5">
    <location>
        <begin position="12"/>
        <end position="69"/>
    </location>
</feature>
<dbReference type="SUPFAM" id="SSF46785">
    <property type="entry name" value="Winged helix' DNA-binding domain"/>
    <property type="match status" value="1"/>
</dbReference>
<name>A0ABR8BDD1_9NOSO</name>
<evidence type="ECO:0000259" key="5">
    <source>
        <dbReference type="PROSITE" id="PS50931"/>
    </source>
</evidence>
<dbReference type="SUPFAM" id="SSF53850">
    <property type="entry name" value="Periplasmic binding protein-like II"/>
    <property type="match status" value="1"/>
</dbReference>
<dbReference type="PROSITE" id="PS50931">
    <property type="entry name" value="HTH_LYSR"/>
    <property type="match status" value="1"/>
</dbReference>
<dbReference type="InterPro" id="IPR036390">
    <property type="entry name" value="WH_DNA-bd_sf"/>
</dbReference>
<dbReference type="Proteomes" id="UP000621307">
    <property type="component" value="Unassembled WGS sequence"/>
</dbReference>
<dbReference type="InterPro" id="IPR000847">
    <property type="entry name" value="LysR_HTH_N"/>
</dbReference>
<comment type="caution">
    <text evidence="6">The sequence shown here is derived from an EMBL/GenBank/DDBJ whole genome shotgun (WGS) entry which is preliminary data.</text>
</comment>
<protein>
    <submittedName>
        <fullName evidence="6">LysR family transcriptional regulator</fullName>
    </submittedName>
</protein>
<evidence type="ECO:0000256" key="4">
    <source>
        <dbReference type="ARBA" id="ARBA00023163"/>
    </source>
</evidence>
<keyword evidence="4" id="KW-0804">Transcription</keyword>
<dbReference type="CDD" id="cd08417">
    <property type="entry name" value="PBP2_Nitroaromatics_like"/>
    <property type="match status" value="1"/>
</dbReference>
<reference evidence="6 7" key="1">
    <citation type="journal article" date="2020" name="ISME J.">
        <title>Comparative genomics reveals insights into cyanobacterial evolution and habitat adaptation.</title>
        <authorList>
            <person name="Chen M.Y."/>
            <person name="Teng W.K."/>
            <person name="Zhao L."/>
            <person name="Hu C.X."/>
            <person name="Zhou Y.K."/>
            <person name="Han B.P."/>
            <person name="Song L.R."/>
            <person name="Shu W.S."/>
        </authorList>
    </citation>
    <scope>NUCLEOTIDE SEQUENCE [LARGE SCALE GENOMIC DNA]</scope>
    <source>
        <strain evidence="6 7">FACHB-3921</strain>
    </source>
</reference>
<dbReference type="Gene3D" id="3.40.190.10">
    <property type="entry name" value="Periplasmic binding protein-like II"/>
    <property type="match status" value="2"/>
</dbReference>
<dbReference type="Pfam" id="PF03466">
    <property type="entry name" value="LysR_substrate"/>
    <property type="match status" value="1"/>
</dbReference>
<dbReference type="EMBL" id="JACJQL010000015">
    <property type="protein sequence ID" value="MBD2252107.1"/>
    <property type="molecule type" value="Genomic_DNA"/>
</dbReference>
<keyword evidence="7" id="KW-1185">Reference proteome</keyword>
<dbReference type="PANTHER" id="PTHR30118">
    <property type="entry name" value="HTH-TYPE TRANSCRIPTIONAL REGULATOR LEUO-RELATED"/>
    <property type="match status" value="1"/>
</dbReference>
<dbReference type="InterPro" id="IPR005119">
    <property type="entry name" value="LysR_subst-bd"/>
</dbReference>
<organism evidence="6 7">
    <name type="scientific">Nostoc parmelioides FACHB-3921</name>
    <dbReference type="NCBI Taxonomy" id="2692909"/>
    <lineage>
        <taxon>Bacteria</taxon>
        <taxon>Bacillati</taxon>
        <taxon>Cyanobacteriota</taxon>
        <taxon>Cyanophyceae</taxon>
        <taxon>Nostocales</taxon>
        <taxon>Nostocaceae</taxon>
        <taxon>Nostoc</taxon>
    </lineage>
</organism>
<proteinExistence type="inferred from homology"/>
<gene>
    <name evidence="6" type="ORF">H6G14_12450</name>
</gene>